<dbReference type="InterPro" id="IPR007315">
    <property type="entry name" value="PIG-V/Gpi18"/>
</dbReference>
<feature type="transmembrane region" description="Helical" evidence="10">
    <location>
        <begin position="321"/>
        <end position="340"/>
    </location>
</feature>
<keyword evidence="4" id="KW-0328">Glycosyltransferase</keyword>
<sequence length="403" mass="43343">MTALLVWGLQMVTLQTWGASRGASLRGILMQWDAQWMTLISRFGYGGFAVGEAGTPGGDPIQWQSVAFFPGYPVLVRWVAAPLGAVGGLSGADATWVAALTVSVVAAVVMAWGVSRLALDHLWPAVTGRPAGDIALLVTPVVVTVLATAAPMGVVYWMPYSESLYTALTVWAVIMMLRRRYLAAGLLTLAAGLTRLTAAALILTLCLCAVVELWRWVQSGRRRAGLGTVVRACAAPVLGAVGTAGYILWADSQAAGVGGYFAAQEEGWHSGFDAGAATLDWLRQWTVTGMTGYVISSWVMILVAVLVVASLWPLLGRWLPWQVWLPAVVTVAITLGSDGVMHSRPRLLLIPVLLLLLPFVVRLTAVLLRRPRWVWLLVPLVVGWIVLGFWVSGAMLIDFEYAI</sequence>
<dbReference type="Proteomes" id="UP000261739">
    <property type="component" value="Unassembled WGS sequence"/>
</dbReference>
<comment type="pathway">
    <text evidence="2">Glycolipid biosynthesis; glycosylphosphatidylinositol-anchor biosynthesis.</text>
</comment>
<keyword evidence="6 10" id="KW-0812">Transmembrane</keyword>
<dbReference type="GO" id="GO:0004376">
    <property type="term" value="F:GPI mannosyltransferase activity"/>
    <property type="evidence" value="ECO:0007669"/>
    <property type="project" value="InterPro"/>
</dbReference>
<dbReference type="STRING" id="863239.GCA_000213935_01039"/>
<organism evidence="11 12">
    <name type="scientific">Corynebacterium nuruki</name>
    <dbReference type="NCBI Taxonomy" id="1032851"/>
    <lineage>
        <taxon>Bacteria</taxon>
        <taxon>Bacillati</taxon>
        <taxon>Actinomycetota</taxon>
        <taxon>Actinomycetes</taxon>
        <taxon>Mycobacteriales</taxon>
        <taxon>Corynebacteriaceae</taxon>
        <taxon>Corynebacterium</taxon>
    </lineage>
</organism>
<dbReference type="UniPathway" id="UPA00196"/>
<feature type="transmembrane region" description="Helical" evidence="10">
    <location>
        <begin position="94"/>
        <end position="114"/>
    </location>
</feature>
<dbReference type="EMBL" id="DQID01000215">
    <property type="protein sequence ID" value="HCT14788.1"/>
    <property type="molecule type" value="Genomic_DNA"/>
</dbReference>
<evidence type="ECO:0000256" key="9">
    <source>
        <dbReference type="ARBA" id="ARBA00023136"/>
    </source>
</evidence>
<keyword evidence="9 10" id="KW-0472">Membrane</keyword>
<dbReference type="AlphaFoldDB" id="A0A3D4SZT7"/>
<evidence type="ECO:0000256" key="1">
    <source>
        <dbReference type="ARBA" id="ARBA00004477"/>
    </source>
</evidence>
<dbReference type="PANTHER" id="PTHR12468">
    <property type="entry name" value="GPI MANNOSYLTRANSFERASE 2"/>
    <property type="match status" value="1"/>
</dbReference>
<dbReference type="GO" id="GO:0000009">
    <property type="term" value="F:alpha-1,6-mannosyltransferase activity"/>
    <property type="evidence" value="ECO:0007669"/>
    <property type="project" value="InterPro"/>
</dbReference>
<dbReference type="GO" id="GO:0006506">
    <property type="term" value="P:GPI anchor biosynthetic process"/>
    <property type="evidence" value="ECO:0007669"/>
    <property type="project" value="UniProtKB-UniPathway"/>
</dbReference>
<feature type="transmembrane region" description="Helical" evidence="10">
    <location>
        <begin position="293"/>
        <end position="315"/>
    </location>
</feature>
<evidence type="ECO:0000256" key="4">
    <source>
        <dbReference type="ARBA" id="ARBA00022676"/>
    </source>
</evidence>
<comment type="caution">
    <text evidence="11">The sequence shown here is derived from an EMBL/GenBank/DDBJ whole genome shotgun (WGS) entry which is preliminary data.</text>
</comment>
<keyword evidence="7" id="KW-0256">Endoplasmic reticulum</keyword>
<keyword evidence="5" id="KW-0808">Transferase</keyword>
<evidence type="ECO:0000313" key="12">
    <source>
        <dbReference type="Proteomes" id="UP000261739"/>
    </source>
</evidence>
<feature type="transmembrane region" description="Helical" evidence="10">
    <location>
        <begin position="134"/>
        <end position="158"/>
    </location>
</feature>
<feature type="transmembrane region" description="Helical" evidence="10">
    <location>
        <begin position="193"/>
        <end position="217"/>
    </location>
</feature>
<evidence type="ECO:0000256" key="3">
    <source>
        <dbReference type="ARBA" id="ARBA00022502"/>
    </source>
</evidence>
<gene>
    <name evidence="11" type="ORF">DIW82_08385</name>
</gene>
<dbReference type="PANTHER" id="PTHR12468:SF2">
    <property type="entry name" value="GPI MANNOSYLTRANSFERASE 2"/>
    <property type="match status" value="1"/>
</dbReference>
<evidence type="ECO:0000256" key="7">
    <source>
        <dbReference type="ARBA" id="ARBA00022824"/>
    </source>
</evidence>
<evidence type="ECO:0000256" key="5">
    <source>
        <dbReference type="ARBA" id="ARBA00022679"/>
    </source>
</evidence>
<proteinExistence type="predicted"/>
<evidence type="ECO:0008006" key="13">
    <source>
        <dbReference type="Google" id="ProtNLM"/>
    </source>
</evidence>
<name>A0A3D4SZT7_9CORY</name>
<keyword evidence="3" id="KW-0337">GPI-anchor biosynthesis</keyword>
<dbReference type="GO" id="GO:0016020">
    <property type="term" value="C:membrane"/>
    <property type="evidence" value="ECO:0007669"/>
    <property type="project" value="GOC"/>
</dbReference>
<evidence type="ECO:0000313" key="11">
    <source>
        <dbReference type="EMBL" id="HCT14788.1"/>
    </source>
</evidence>
<evidence type="ECO:0000256" key="6">
    <source>
        <dbReference type="ARBA" id="ARBA00022692"/>
    </source>
</evidence>
<evidence type="ECO:0000256" key="10">
    <source>
        <dbReference type="SAM" id="Phobius"/>
    </source>
</evidence>
<comment type="subcellular location">
    <subcellularLocation>
        <location evidence="1">Endoplasmic reticulum membrane</location>
        <topology evidence="1">Multi-pass membrane protein</topology>
    </subcellularLocation>
</comment>
<reference evidence="11 12" key="1">
    <citation type="journal article" date="2018" name="Nat. Biotechnol.">
        <title>A standardized bacterial taxonomy based on genome phylogeny substantially revises the tree of life.</title>
        <authorList>
            <person name="Parks D.H."/>
            <person name="Chuvochina M."/>
            <person name="Waite D.W."/>
            <person name="Rinke C."/>
            <person name="Skarshewski A."/>
            <person name="Chaumeil P.A."/>
            <person name="Hugenholtz P."/>
        </authorList>
    </citation>
    <scope>NUCLEOTIDE SEQUENCE [LARGE SCALE GENOMIC DNA]</scope>
    <source>
        <strain evidence="11">UBA11247</strain>
    </source>
</reference>
<feature type="transmembrane region" description="Helical" evidence="10">
    <location>
        <begin position="164"/>
        <end position="181"/>
    </location>
</feature>
<feature type="transmembrane region" description="Helical" evidence="10">
    <location>
        <begin position="347"/>
        <end position="368"/>
    </location>
</feature>
<keyword evidence="8 10" id="KW-1133">Transmembrane helix</keyword>
<feature type="transmembrane region" description="Helical" evidence="10">
    <location>
        <begin position="374"/>
        <end position="397"/>
    </location>
</feature>
<accession>A0A3D4SZT7</accession>
<protein>
    <recommendedName>
        <fullName evidence="13">Integral membrane protein</fullName>
    </recommendedName>
</protein>
<evidence type="ECO:0000256" key="2">
    <source>
        <dbReference type="ARBA" id="ARBA00004687"/>
    </source>
</evidence>
<evidence type="ECO:0000256" key="8">
    <source>
        <dbReference type="ARBA" id="ARBA00022989"/>
    </source>
</evidence>
<feature type="transmembrane region" description="Helical" evidence="10">
    <location>
        <begin position="229"/>
        <end position="249"/>
    </location>
</feature>